<protein>
    <submittedName>
        <fullName evidence="2">Fis family transcriptional regulator</fullName>
    </submittedName>
</protein>
<evidence type="ECO:0000259" key="1">
    <source>
        <dbReference type="Pfam" id="PF08281"/>
    </source>
</evidence>
<dbReference type="InterPro" id="IPR013324">
    <property type="entry name" value="RNA_pol_sigma_r3/r4-like"/>
</dbReference>
<dbReference type="SUPFAM" id="SSF88659">
    <property type="entry name" value="Sigma3 and sigma4 domains of RNA polymerase sigma factors"/>
    <property type="match status" value="1"/>
</dbReference>
<comment type="caution">
    <text evidence="2">The sequence shown here is derived from an EMBL/GenBank/DDBJ whole genome shotgun (WGS) entry which is preliminary data.</text>
</comment>
<sequence length="157" mass="18262">MKLWVEELLAEYNQGKNQLLKYRDRLDPEDKLQKEESLIVDSMISDMNYSIEWLRRGRRPGSMRGVDRKDAYPRAALMDMDLFPSLDIEPQEVQLTDERKKQMVEVLLLLSKRERQCYLLHMVQGMSLAEIGAELDMAKGAVQTYILRAKTKVGQAV</sequence>
<keyword evidence="3" id="KW-1185">Reference proteome</keyword>
<gene>
    <name evidence="2" type="ORF">G9U52_27300</name>
</gene>
<accession>A0ABX0JBK2</accession>
<dbReference type="InterPro" id="IPR036388">
    <property type="entry name" value="WH-like_DNA-bd_sf"/>
</dbReference>
<dbReference type="Pfam" id="PF08281">
    <property type="entry name" value="Sigma70_r4_2"/>
    <property type="match status" value="1"/>
</dbReference>
<proteinExistence type="predicted"/>
<evidence type="ECO:0000313" key="3">
    <source>
        <dbReference type="Proteomes" id="UP001165962"/>
    </source>
</evidence>
<feature type="domain" description="RNA polymerase sigma factor 70 region 4 type 2" evidence="1">
    <location>
        <begin position="102"/>
        <end position="152"/>
    </location>
</feature>
<dbReference type="Gene3D" id="1.10.10.10">
    <property type="entry name" value="Winged helix-like DNA-binding domain superfamily/Winged helix DNA-binding domain"/>
    <property type="match status" value="1"/>
</dbReference>
<dbReference type="Proteomes" id="UP001165962">
    <property type="component" value="Unassembled WGS sequence"/>
</dbReference>
<dbReference type="InterPro" id="IPR013249">
    <property type="entry name" value="RNA_pol_sigma70_r4_t2"/>
</dbReference>
<dbReference type="RefSeq" id="WP_166153831.1">
    <property type="nucleotide sequence ID" value="NZ_JAAOIW010000012.1"/>
</dbReference>
<dbReference type="NCBIfam" id="NF005385">
    <property type="entry name" value="PRK06930.1"/>
    <property type="match status" value="1"/>
</dbReference>
<name>A0ABX0JBK2_9BACL</name>
<evidence type="ECO:0000313" key="2">
    <source>
        <dbReference type="EMBL" id="NHN33527.1"/>
    </source>
</evidence>
<reference evidence="2" key="1">
    <citation type="submission" date="2020-03" db="EMBL/GenBank/DDBJ databases">
        <title>Draft sequencing of Paenibacilllus sp. S3N08.</title>
        <authorList>
            <person name="Kim D.-U."/>
        </authorList>
    </citation>
    <scope>NUCLEOTIDE SEQUENCE</scope>
    <source>
        <strain evidence="2">S3N08</strain>
    </source>
</reference>
<organism evidence="2 3">
    <name type="scientific">Paenibacillus agricola</name>
    <dbReference type="NCBI Taxonomy" id="2716264"/>
    <lineage>
        <taxon>Bacteria</taxon>
        <taxon>Bacillati</taxon>
        <taxon>Bacillota</taxon>
        <taxon>Bacilli</taxon>
        <taxon>Bacillales</taxon>
        <taxon>Paenibacillaceae</taxon>
        <taxon>Paenibacillus</taxon>
    </lineage>
</organism>
<dbReference type="EMBL" id="JAAOIW010000012">
    <property type="protein sequence ID" value="NHN33527.1"/>
    <property type="molecule type" value="Genomic_DNA"/>
</dbReference>